<feature type="compositionally biased region" description="Pro residues" evidence="1">
    <location>
        <begin position="110"/>
        <end position="174"/>
    </location>
</feature>
<reference evidence="2 3" key="1">
    <citation type="submission" date="2015-09" db="EMBL/GenBank/DDBJ databases">
        <title>Draft genome of the parasitic nematode Teladorsagia circumcincta isolate WARC Sus (inbred).</title>
        <authorList>
            <person name="Mitreva M."/>
        </authorList>
    </citation>
    <scope>NUCLEOTIDE SEQUENCE [LARGE SCALE GENOMIC DNA]</scope>
    <source>
        <strain evidence="2 3">S</strain>
    </source>
</reference>
<dbReference type="PRINTS" id="PR01217">
    <property type="entry name" value="PRICHEXTENSN"/>
</dbReference>
<dbReference type="AlphaFoldDB" id="A0A2G9UE60"/>
<sequence length="244" mass="26236">MSASRLITGFSVAMYAEEVVINETEAPSNHNQIVRQPLTVESVEHGPSVDRDRVLLVLVMYPVKYTFGRYYDPGWLSKAWLTLEKKSMCANTTPEGPPSYDYSDGTTPPQCDPDPTPCVCPSPSPPAPQSTPPYLPPGTPATAPPTRYTPPGTPATPPPPTRYTPSPPTNPPPTTTRYVPPTNPPTPTPTRYTPPGTVPPTGYFSSPPTPPSTQPTRSVPVTTRPGQYTSSAPGDYMATNAEMQ</sequence>
<name>A0A2G9UE60_TELCI</name>
<proteinExistence type="predicted"/>
<feature type="non-terminal residue" evidence="2">
    <location>
        <position position="244"/>
    </location>
</feature>
<feature type="compositionally biased region" description="Low complexity" evidence="1">
    <location>
        <begin position="189"/>
        <end position="206"/>
    </location>
</feature>
<evidence type="ECO:0000313" key="3">
    <source>
        <dbReference type="Proteomes" id="UP000230423"/>
    </source>
</evidence>
<evidence type="ECO:0000256" key="1">
    <source>
        <dbReference type="SAM" id="MobiDB-lite"/>
    </source>
</evidence>
<gene>
    <name evidence="2" type="ORF">TELCIR_09683</name>
</gene>
<keyword evidence="3" id="KW-1185">Reference proteome</keyword>
<feature type="compositionally biased region" description="Low complexity" evidence="1">
    <location>
        <begin position="214"/>
        <end position="226"/>
    </location>
</feature>
<protein>
    <submittedName>
        <fullName evidence="2">Uncharacterized protein</fullName>
    </submittedName>
</protein>
<organism evidence="2 3">
    <name type="scientific">Teladorsagia circumcincta</name>
    <name type="common">Brown stomach worm</name>
    <name type="synonym">Ostertagia circumcincta</name>
    <dbReference type="NCBI Taxonomy" id="45464"/>
    <lineage>
        <taxon>Eukaryota</taxon>
        <taxon>Metazoa</taxon>
        <taxon>Ecdysozoa</taxon>
        <taxon>Nematoda</taxon>
        <taxon>Chromadorea</taxon>
        <taxon>Rhabditida</taxon>
        <taxon>Rhabditina</taxon>
        <taxon>Rhabditomorpha</taxon>
        <taxon>Strongyloidea</taxon>
        <taxon>Trichostrongylidae</taxon>
        <taxon>Teladorsagia</taxon>
    </lineage>
</organism>
<accession>A0A2G9UE60</accession>
<dbReference type="EMBL" id="KZ347064">
    <property type="protein sequence ID" value="PIO68528.1"/>
    <property type="molecule type" value="Genomic_DNA"/>
</dbReference>
<evidence type="ECO:0000313" key="2">
    <source>
        <dbReference type="EMBL" id="PIO68528.1"/>
    </source>
</evidence>
<dbReference type="Proteomes" id="UP000230423">
    <property type="component" value="Unassembled WGS sequence"/>
</dbReference>
<feature type="region of interest" description="Disordered" evidence="1">
    <location>
        <begin position="94"/>
        <end position="244"/>
    </location>
</feature>